<comment type="caution">
    <text evidence="1">The sequence shown here is derived from an EMBL/GenBank/DDBJ whole genome shotgun (WGS) entry which is preliminary data.</text>
</comment>
<dbReference type="AlphaFoldDB" id="A0A9N9HDR4"/>
<accession>A0A9N9HDR4</accession>
<dbReference type="Proteomes" id="UP000789405">
    <property type="component" value="Unassembled WGS sequence"/>
</dbReference>
<sequence>MRYHLKPSSPPRPVVSARRLQFDSALVRPCHAALLASWIDRLGQKRYLYDEIPY</sequence>
<feature type="non-terminal residue" evidence="1">
    <location>
        <position position="54"/>
    </location>
</feature>
<proteinExistence type="predicted"/>
<protein>
    <submittedName>
        <fullName evidence="1">9631_t:CDS:1</fullName>
    </submittedName>
</protein>
<dbReference type="EMBL" id="CAJVPY010006696">
    <property type="protein sequence ID" value="CAG8667691.1"/>
    <property type="molecule type" value="Genomic_DNA"/>
</dbReference>
<evidence type="ECO:0000313" key="2">
    <source>
        <dbReference type="Proteomes" id="UP000789405"/>
    </source>
</evidence>
<evidence type="ECO:0000313" key="1">
    <source>
        <dbReference type="EMBL" id="CAG8667691.1"/>
    </source>
</evidence>
<name>A0A9N9HDR4_9GLOM</name>
<reference evidence="1" key="1">
    <citation type="submission" date="2021-06" db="EMBL/GenBank/DDBJ databases">
        <authorList>
            <person name="Kallberg Y."/>
            <person name="Tangrot J."/>
            <person name="Rosling A."/>
        </authorList>
    </citation>
    <scope>NUCLEOTIDE SEQUENCE</scope>
    <source>
        <strain evidence="1">MA453B</strain>
    </source>
</reference>
<gene>
    <name evidence="1" type="ORF">DERYTH_LOCUS11053</name>
</gene>
<keyword evidence="2" id="KW-1185">Reference proteome</keyword>
<dbReference type="OrthoDB" id="6359816at2759"/>
<organism evidence="1 2">
    <name type="scientific">Dentiscutata erythropus</name>
    <dbReference type="NCBI Taxonomy" id="1348616"/>
    <lineage>
        <taxon>Eukaryota</taxon>
        <taxon>Fungi</taxon>
        <taxon>Fungi incertae sedis</taxon>
        <taxon>Mucoromycota</taxon>
        <taxon>Glomeromycotina</taxon>
        <taxon>Glomeromycetes</taxon>
        <taxon>Diversisporales</taxon>
        <taxon>Gigasporaceae</taxon>
        <taxon>Dentiscutata</taxon>
    </lineage>
</organism>